<evidence type="ECO:0000313" key="2">
    <source>
        <dbReference type="EMBL" id="KNZ61373.1"/>
    </source>
</evidence>
<dbReference type="Pfam" id="PF01637">
    <property type="entry name" value="ATPase_2"/>
    <property type="match status" value="1"/>
</dbReference>
<evidence type="ECO:0000313" key="3">
    <source>
        <dbReference type="Proteomes" id="UP000037035"/>
    </source>
</evidence>
<keyword evidence="3" id="KW-1185">Reference proteome</keyword>
<dbReference type="GO" id="GO:0005524">
    <property type="term" value="F:ATP binding"/>
    <property type="evidence" value="ECO:0007669"/>
    <property type="project" value="InterPro"/>
</dbReference>
<sequence>MFGSPFLDVHHVFATFQSQLPVGRKQPACNQTRGSVSKQPNTNTVVLAFSFSPGTSRGFFNRAREVEVLSALLKRKPRFTVLLGPPSSGKTALARHVISKTRPDNTPEFHPLTINLHAVDKNGSFLKAFMHQGILAGLRDGFWKDVLSGSEFSIGSLSFKSGKMIHSAETAANIFDQLANRLKPWSPYHGNRPPVLVIDEANAFKRMGDEVSPLEIDAFLNFAVQITKQEAKMHVIFTLFDSFFESWLKQRVNPTHFCTLVVGDLPRQEAHNYFLHMVENDQQLSKEKKDILSSIDFDIPFKMTGGRMFFLEQYIEDVCSSGYFDDPIRFEPVQLAYTVMEADLVGKAKTYSEKEALTRSEEMIERNFLHFRPVSNFSRDLIPLPLIPVVTAQSEPALRAMEMFVKNYGQHGGSRPFGEGSKPERVRVDEEDGQLALKGQIREADQRLEPTILPRYNPQRPQYRDQDDLLSFRDEEDYRHVSFFSKFRAFQVSNSYHKESNDHHSTTQLLIPQ</sequence>
<protein>
    <recommendedName>
        <fullName evidence="1">ATPase domain-containing protein</fullName>
    </recommendedName>
</protein>
<comment type="caution">
    <text evidence="2">The sequence shown here is derived from an EMBL/GenBank/DDBJ whole genome shotgun (WGS) entry which is preliminary data.</text>
</comment>
<dbReference type="AlphaFoldDB" id="A0A0L6VKU7"/>
<dbReference type="OrthoDB" id="2150628at2759"/>
<dbReference type="PANTHER" id="PTHR37096">
    <property type="entry name" value="YALI0E33429P"/>
    <property type="match status" value="1"/>
</dbReference>
<dbReference type="InterPro" id="IPR027417">
    <property type="entry name" value="P-loop_NTPase"/>
</dbReference>
<reference evidence="2 3" key="1">
    <citation type="submission" date="2015-08" db="EMBL/GenBank/DDBJ databases">
        <title>Next Generation Sequencing and Analysis of the Genome of Puccinia sorghi L Schw, the Causal Agent of Maize Common Rust.</title>
        <authorList>
            <person name="Rochi L."/>
            <person name="Burguener G."/>
            <person name="Darino M."/>
            <person name="Turjanski A."/>
            <person name="Kreff E."/>
            <person name="Dieguez M.J."/>
            <person name="Sacco F."/>
        </authorList>
    </citation>
    <scope>NUCLEOTIDE SEQUENCE [LARGE SCALE GENOMIC DNA]</scope>
    <source>
        <strain evidence="2 3">RO10H11247</strain>
    </source>
</reference>
<dbReference type="Proteomes" id="UP000037035">
    <property type="component" value="Unassembled WGS sequence"/>
</dbReference>
<dbReference type="InterPro" id="IPR051667">
    <property type="entry name" value="Archaeal_ATPase_domain"/>
</dbReference>
<name>A0A0L6VKU7_9BASI</name>
<dbReference type="SUPFAM" id="SSF52540">
    <property type="entry name" value="P-loop containing nucleoside triphosphate hydrolases"/>
    <property type="match status" value="1"/>
</dbReference>
<proteinExistence type="predicted"/>
<organism evidence="2 3">
    <name type="scientific">Puccinia sorghi</name>
    <dbReference type="NCBI Taxonomy" id="27349"/>
    <lineage>
        <taxon>Eukaryota</taxon>
        <taxon>Fungi</taxon>
        <taxon>Dikarya</taxon>
        <taxon>Basidiomycota</taxon>
        <taxon>Pucciniomycotina</taxon>
        <taxon>Pucciniomycetes</taxon>
        <taxon>Pucciniales</taxon>
        <taxon>Pucciniaceae</taxon>
        <taxon>Puccinia</taxon>
    </lineage>
</organism>
<gene>
    <name evidence="2" type="ORF">VP01_140g6</name>
</gene>
<dbReference type="VEuPathDB" id="FungiDB:VP01_140g6"/>
<accession>A0A0L6VKU7</accession>
<dbReference type="InterPro" id="IPR011579">
    <property type="entry name" value="ATPase_dom"/>
</dbReference>
<dbReference type="PANTHER" id="PTHR37096:SF1">
    <property type="entry name" value="AAA+ ATPASE DOMAIN-CONTAINING PROTEIN"/>
    <property type="match status" value="1"/>
</dbReference>
<evidence type="ECO:0000259" key="1">
    <source>
        <dbReference type="Pfam" id="PF01637"/>
    </source>
</evidence>
<dbReference type="EMBL" id="LAVV01004555">
    <property type="protein sequence ID" value="KNZ61373.1"/>
    <property type="molecule type" value="Genomic_DNA"/>
</dbReference>
<feature type="domain" description="ATPase" evidence="1">
    <location>
        <begin position="59"/>
        <end position="246"/>
    </location>
</feature>
<dbReference type="STRING" id="27349.A0A0L6VKU7"/>
<dbReference type="Gene3D" id="3.40.50.300">
    <property type="entry name" value="P-loop containing nucleotide triphosphate hydrolases"/>
    <property type="match status" value="1"/>
</dbReference>